<feature type="compositionally biased region" description="Polar residues" evidence="7">
    <location>
        <begin position="259"/>
        <end position="279"/>
    </location>
</feature>
<dbReference type="EMBL" id="CVRI01000074">
    <property type="protein sequence ID" value="CRL08177.1"/>
    <property type="molecule type" value="Genomic_DNA"/>
</dbReference>
<dbReference type="InterPro" id="IPR050848">
    <property type="entry name" value="Homeobox_TF"/>
</dbReference>
<feature type="region of interest" description="Disordered" evidence="7">
    <location>
        <begin position="303"/>
        <end position="335"/>
    </location>
</feature>
<comment type="subcellular location">
    <subcellularLocation>
        <location evidence="1 5 6">Nucleus</location>
    </subcellularLocation>
</comment>
<dbReference type="InterPro" id="IPR020479">
    <property type="entry name" value="HD_metazoa"/>
</dbReference>
<dbReference type="PROSITE" id="PS50071">
    <property type="entry name" value="HOMEOBOX_2"/>
    <property type="match status" value="1"/>
</dbReference>
<accession>A0A1J1JAW3</accession>
<gene>
    <name evidence="9" type="ORF">CLUMA_CG020918</name>
</gene>
<dbReference type="PRINTS" id="PR00024">
    <property type="entry name" value="HOMEOBOX"/>
</dbReference>
<reference evidence="9 10" key="1">
    <citation type="submission" date="2015-04" db="EMBL/GenBank/DDBJ databases">
        <authorList>
            <person name="Syromyatnikov M.Y."/>
            <person name="Popov V.N."/>
        </authorList>
    </citation>
    <scope>NUCLEOTIDE SEQUENCE [LARGE SCALE GENOMIC DNA]</scope>
</reference>
<keyword evidence="2 5" id="KW-0238">DNA-binding</keyword>
<evidence type="ECO:0000256" key="6">
    <source>
        <dbReference type="RuleBase" id="RU000682"/>
    </source>
</evidence>
<dbReference type="AlphaFoldDB" id="A0A1J1JAW3"/>
<dbReference type="GO" id="GO:0000981">
    <property type="term" value="F:DNA-binding transcription factor activity, RNA polymerase II-specific"/>
    <property type="evidence" value="ECO:0007669"/>
    <property type="project" value="InterPro"/>
</dbReference>
<evidence type="ECO:0000256" key="5">
    <source>
        <dbReference type="PROSITE-ProRule" id="PRU00108"/>
    </source>
</evidence>
<dbReference type="InterPro" id="IPR017970">
    <property type="entry name" value="Homeobox_CS"/>
</dbReference>
<keyword evidence="3 5" id="KW-0371">Homeobox</keyword>
<dbReference type="PANTHER" id="PTHR24333">
    <property type="entry name" value="HOMEO BOX HB9 LIKE A-RELATED"/>
    <property type="match status" value="1"/>
</dbReference>
<dbReference type="Pfam" id="PF00046">
    <property type="entry name" value="Homeodomain"/>
    <property type="match status" value="1"/>
</dbReference>
<dbReference type="PANTHER" id="PTHR24333:SF8">
    <property type="entry name" value="HOMEOBOX PROTEIN CEH-62"/>
    <property type="match status" value="1"/>
</dbReference>
<evidence type="ECO:0000256" key="7">
    <source>
        <dbReference type="SAM" id="MobiDB-lite"/>
    </source>
</evidence>
<keyword evidence="4 5" id="KW-0539">Nucleus</keyword>
<dbReference type="InterPro" id="IPR000047">
    <property type="entry name" value="HTH_motif"/>
</dbReference>
<dbReference type="PRINTS" id="PR00031">
    <property type="entry name" value="HTHREPRESSR"/>
</dbReference>
<evidence type="ECO:0000313" key="9">
    <source>
        <dbReference type="EMBL" id="CRL08177.1"/>
    </source>
</evidence>
<evidence type="ECO:0000256" key="4">
    <source>
        <dbReference type="ARBA" id="ARBA00023242"/>
    </source>
</evidence>
<proteinExistence type="predicted"/>
<dbReference type="Proteomes" id="UP000183832">
    <property type="component" value="Unassembled WGS sequence"/>
</dbReference>
<dbReference type="STRING" id="568069.A0A1J1JAW3"/>
<evidence type="ECO:0000259" key="8">
    <source>
        <dbReference type="PROSITE" id="PS50071"/>
    </source>
</evidence>
<dbReference type="SUPFAM" id="SSF46689">
    <property type="entry name" value="Homeodomain-like"/>
    <property type="match status" value="1"/>
</dbReference>
<sequence>MTMEFKERTLNYLPTTTNAGPNIKTPFGIEDILYISDKRLQNVNKNHLSNEKNCSKKSIMNDETEEFKKILSSERTQKTFENKQPHYNNNQYLPSVSLSSNPSSSSGAPMMYASSPYTDPNYLQMAIGAYLTPSASGYKCVDPYFLSQAGIFSGFSSNGCHVPEILGIGIGMSALRHCRRRKARTVFSDPQLTGLEKRFEAQRYLSTPERVELASALGLSETQVKTWFQNRRMKHKKQLRRKDVMNTNNSNLKDIDGGSNASAQRINQTPLEKSSFTAYKPSTNGTSVNSNCIVQTYPVNSNLMKNSCSGSERDSMSERSEDESDVDIVGDGTLC</sequence>
<dbReference type="OrthoDB" id="6159439at2759"/>
<organism evidence="9 10">
    <name type="scientific">Clunio marinus</name>
    <dbReference type="NCBI Taxonomy" id="568069"/>
    <lineage>
        <taxon>Eukaryota</taxon>
        <taxon>Metazoa</taxon>
        <taxon>Ecdysozoa</taxon>
        <taxon>Arthropoda</taxon>
        <taxon>Hexapoda</taxon>
        <taxon>Insecta</taxon>
        <taxon>Pterygota</taxon>
        <taxon>Neoptera</taxon>
        <taxon>Endopterygota</taxon>
        <taxon>Diptera</taxon>
        <taxon>Nematocera</taxon>
        <taxon>Chironomoidea</taxon>
        <taxon>Chironomidae</taxon>
        <taxon>Clunio</taxon>
    </lineage>
</organism>
<dbReference type="InterPro" id="IPR009057">
    <property type="entry name" value="Homeodomain-like_sf"/>
</dbReference>
<dbReference type="PROSITE" id="PS00027">
    <property type="entry name" value="HOMEOBOX_1"/>
    <property type="match status" value="1"/>
</dbReference>
<evidence type="ECO:0000256" key="2">
    <source>
        <dbReference type="ARBA" id="ARBA00023125"/>
    </source>
</evidence>
<feature type="region of interest" description="Disordered" evidence="7">
    <location>
        <begin position="246"/>
        <end position="279"/>
    </location>
</feature>
<dbReference type="GO" id="GO:0003677">
    <property type="term" value="F:DNA binding"/>
    <property type="evidence" value="ECO:0007669"/>
    <property type="project" value="UniProtKB-UniRule"/>
</dbReference>
<feature type="domain" description="Homeobox" evidence="8">
    <location>
        <begin position="178"/>
        <end position="238"/>
    </location>
</feature>
<dbReference type="GO" id="GO:0005634">
    <property type="term" value="C:nucleus"/>
    <property type="evidence" value="ECO:0007669"/>
    <property type="project" value="UniProtKB-SubCell"/>
</dbReference>
<dbReference type="SMART" id="SM00389">
    <property type="entry name" value="HOX"/>
    <property type="match status" value="1"/>
</dbReference>
<dbReference type="CDD" id="cd00086">
    <property type="entry name" value="homeodomain"/>
    <property type="match status" value="1"/>
</dbReference>
<evidence type="ECO:0000256" key="3">
    <source>
        <dbReference type="ARBA" id="ARBA00023155"/>
    </source>
</evidence>
<keyword evidence="10" id="KW-1185">Reference proteome</keyword>
<evidence type="ECO:0000313" key="10">
    <source>
        <dbReference type="Proteomes" id="UP000183832"/>
    </source>
</evidence>
<dbReference type="InterPro" id="IPR001356">
    <property type="entry name" value="HD"/>
</dbReference>
<name>A0A1J1JAW3_9DIPT</name>
<dbReference type="Gene3D" id="1.10.10.60">
    <property type="entry name" value="Homeodomain-like"/>
    <property type="match status" value="1"/>
</dbReference>
<protein>
    <submittedName>
        <fullName evidence="9">CLUMA_CG020918, isoform A</fullName>
    </submittedName>
</protein>
<evidence type="ECO:0000256" key="1">
    <source>
        <dbReference type="ARBA" id="ARBA00004123"/>
    </source>
</evidence>
<dbReference type="FunFam" id="1.10.10.60:FF:000373">
    <property type="entry name" value="Blast:Brain-specific homeobox protein"/>
    <property type="match status" value="1"/>
</dbReference>
<feature type="DNA-binding region" description="Homeobox" evidence="5">
    <location>
        <begin position="180"/>
        <end position="239"/>
    </location>
</feature>